<dbReference type="AlphaFoldDB" id="A0A1G2MU22"/>
<accession>A0A1G2MU22</accession>
<dbReference type="InterPro" id="IPR001322">
    <property type="entry name" value="Lamin_tail_dom"/>
</dbReference>
<protein>
    <recommendedName>
        <fullName evidence="3">LTD domain-containing protein</fullName>
    </recommendedName>
</protein>
<dbReference type="Gene3D" id="2.60.40.1260">
    <property type="entry name" value="Lamin Tail domain"/>
    <property type="match status" value="1"/>
</dbReference>
<evidence type="ECO:0000256" key="1">
    <source>
        <dbReference type="SAM" id="MobiDB-lite"/>
    </source>
</evidence>
<dbReference type="STRING" id="1802312.A3C06_02695"/>
<keyword evidence="2" id="KW-0472">Membrane</keyword>
<dbReference type="Pfam" id="PF00932">
    <property type="entry name" value="LTD"/>
    <property type="match status" value="1"/>
</dbReference>
<dbReference type="EMBL" id="MHRQ01000020">
    <property type="protein sequence ID" value="OHA26461.1"/>
    <property type="molecule type" value="Genomic_DNA"/>
</dbReference>
<feature type="transmembrane region" description="Helical" evidence="2">
    <location>
        <begin position="241"/>
        <end position="259"/>
    </location>
</feature>
<evidence type="ECO:0000313" key="5">
    <source>
        <dbReference type="Proteomes" id="UP000177565"/>
    </source>
</evidence>
<comment type="caution">
    <text evidence="4">The sequence shown here is derived from an EMBL/GenBank/DDBJ whole genome shotgun (WGS) entry which is preliminary data.</text>
</comment>
<dbReference type="InterPro" id="IPR036415">
    <property type="entry name" value="Lamin_tail_dom_sf"/>
</dbReference>
<evidence type="ECO:0000259" key="3">
    <source>
        <dbReference type="PROSITE" id="PS51841"/>
    </source>
</evidence>
<reference evidence="4 5" key="1">
    <citation type="journal article" date="2016" name="Nat. Commun.">
        <title>Thousands of microbial genomes shed light on interconnected biogeochemical processes in an aquifer system.</title>
        <authorList>
            <person name="Anantharaman K."/>
            <person name="Brown C.T."/>
            <person name="Hug L.A."/>
            <person name="Sharon I."/>
            <person name="Castelle C.J."/>
            <person name="Probst A.J."/>
            <person name="Thomas B.C."/>
            <person name="Singh A."/>
            <person name="Wilkins M.J."/>
            <person name="Karaoz U."/>
            <person name="Brodie E.L."/>
            <person name="Williams K.H."/>
            <person name="Hubbard S.S."/>
            <person name="Banfield J.F."/>
        </authorList>
    </citation>
    <scope>NUCLEOTIDE SEQUENCE [LARGE SCALE GENOMIC DNA]</scope>
</reference>
<evidence type="ECO:0000256" key="2">
    <source>
        <dbReference type="SAM" id="Phobius"/>
    </source>
</evidence>
<evidence type="ECO:0000313" key="4">
    <source>
        <dbReference type="EMBL" id="OHA26461.1"/>
    </source>
</evidence>
<dbReference type="PROSITE" id="PS51841">
    <property type="entry name" value="LTD"/>
    <property type="match status" value="1"/>
</dbReference>
<keyword evidence="2" id="KW-1133">Transmembrane helix</keyword>
<feature type="domain" description="LTD" evidence="3">
    <location>
        <begin position="30"/>
        <end position="149"/>
    </location>
</feature>
<gene>
    <name evidence="4" type="ORF">A3C06_02695</name>
</gene>
<dbReference type="Proteomes" id="UP000177565">
    <property type="component" value="Unassembled WGS sequence"/>
</dbReference>
<proteinExistence type="predicted"/>
<keyword evidence="2" id="KW-0812">Transmembrane</keyword>
<feature type="region of interest" description="Disordered" evidence="1">
    <location>
        <begin position="151"/>
        <end position="209"/>
    </location>
</feature>
<organism evidence="4 5">
    <name type="scientific">Candidatus Taylorbacteria bacterium RIFCSPHIGHO2_02_FULL_46_13</name>
    <dbReference type="NCBI Taxonomy" id="1802312"/>
    <lineage>
        <taxon>Bacteria</taxon>
        <taxon>Candidatus Tayloriibacteriota</taxon>
    </lineage>
</organism>
<name>A0A1G2MU22_9BACT</name>
<dbReference type="SUPFAM" id="SSF74853">
    <property type="entry name" value="Lamin A/C globular tail domain"/>
    <property type="match status" value="1"/>
</dbReference>
<sequence length="286" mass="30656">MRFKLKIVGTISWIKVVRGKFIILSIFLLVPFAISAQVLISEIMYDAPGADTGREWIEIENTSASPISLTGWKLNEQSVNHMLTVSQGTSTLLGGAFAIIASDPEKFRTDWPHFSGTIFDSSFSLSNTGETFSLRNNTSAFVDQISYYSSQGASGDGESLQRVGGSWAASSPTPGAKNVILPRPPAPPPTAASTQPPAKKVVSPTSSKIQPSVSNALPASSIATTSGYVLPVPTKDSSFKWYLLLGLVVVIGGLAYWIGGREKKKDGELSAEDFTIIEEKNEHQDG</sequence>
<feature type="transmembrane region" description="Helical" evidence="2">
    <location>
        <begin position="21"/>
        <end position="40"/>
    </location>
</feature>